<protein>
    <submittedName>
        <fullName evidence="1">Uncharacterized protein</fullName>
    </submittedName>
</protein>
<dbReference type="Proteomes" id="UP001205998">
    <property type="component" value="Unassembled WGS sequence"/>
</dbReference>
<dbReference type="AlphaFoldDB" id="A0AAD5ABC9"/>
<gene>
    <name evidence="1" type="ORF">C0J50_4431</name>
</gene>
<evidence type="ECO:0000313" key="2">
    <source>
        <dbReference type="Proteomes" id="UP001205998"/>
    </source>
</evidence>
<evidence type="ECO:0000313" key="1">
    <source>
        <dbReference type="EMBL" id="KAI5612699.1"/>
    </source>
</evidence>
<accession>A0AAD5ABC9</accession>
<reference evidence="1" key="1">
    <citation type="submission" date="2018-07" db="EMBL/GenBank/DDBJ databases">
        <title>Comparative genomics of catfishes provides insights into carnivory and benthic adaptation.</title>
        <authorList>
            <person name="Zhang Y."/>
            <person name="Wang D."/>
            <person name="Peng Z."/>
            <person name="Zheng S."/>
            <person name="Shao F."/>
            <person name="Tao W."/>
        </authorList>
    </citation>
    <scope>NUCLEOTIDE SEQUENCE</scope>
    <source>
        <strain evidence="1">Chongqing</strain>
    </source>
</reference>
<comment type="caution">
    <text evidence="1">The sequence shown here is derived from an EMBL/GenBank/DDBJ whole genome shotgun (WGS) entry which is preliminary data.</text>
</comment>
<name>A0AAD5ABC9_SILAS</name>
<dbReference type="EMBL" id="MU563656">
    <property type="protein sequence ID" value="KAI5612699.1"/>
    <property type="molecule type" value="Genomic_DNA"/>
</dbReference>
<keyword evidence="2" id="KW-1185">Reference proteome</keyword>
<sequence>MAPASLILDASFVETLLSFSSLSIEEIVTQSLPELSILTALGGNDLCLAAGFSPKEGTVSLIKKGEVTGVERKVDNAVLSKSGTYYFAAFSDQIDTCKMKTETVEKPAEQETKETGTNIQCDDEIGSGNETLVANQTRTNVIKLHGDPKSNTLQLVVTGLRLLLAKAVGLNIMMTVKALLV</sequence>
<proteinExistence type="predicted"/>
<organism evidence="1 2">
    <name type="scientific">Silurus asotus</name>
    <name type="common">Amur catfish</name>
    <name type="synonym">Parasilurus asotus</name>
    <dbReference type="NCBI Taxonomy" id="30991"/>
    <lineage>
        <taxon>Eukaryota</taxon>
        <taxon>Metazoa</taxon>
        <taxon>Chordata</taxon>
        <taxon>Craniata</taxon>
        <taxon>Vertebrata</taxon>
        <taxon>Euteleostomi</taxon>
        <taxon>Actinopterygii</taxon>
        <taxon>Neopterygii</taxon>
        <taxon>Teleostei</taxon>
        <taxon>Ostariophysi</taxon>
        <taxon>Siluriformes</taxon>
        <taxon>Siluridae</taxon>
        <taxon>Silurus</taxon>
    </lineage>
</organism>